<organism evidence="2 3">
    <name type="scientific">Marasmiellus scandens</name>
    <dbReference type="NCBI Taxonomy" id="2682957"/>
    <lineage>
        <taxon>Eukaryota</taxon>
        <taxon>Fungi</taxon>
        <taxon>Dikarya</taxon>
        <taxon>Basidiomycota</taxon>
        <taxon>Agaricomycotina</taxon>
        <taxon>Agaricomycetes</taxon>
        <taxon>Agaricomycetidae</taxon>
        <taxon>Agaricales</taxon>
        <taxon>Marasmiineae</taxon>
        <taxon>Omphalotaceae</taxon>
        <taxon>Marasmiellus</taxon>
    </lineage>
</organism>
<evidence type="ECO:0000313" key="2">
    <source>
        <dbReference type="EMBL" id="KAK7464691.1"/>
    </source>
</evidence>
<dbReference type="EMBL" id="JBANRG010000007">
    <property type="protein sequence ID" value="KAK7464691.1"/>
    <property type="molecule type" value="Genomic_DNA"/>
</dbReference>
<dbReference type="Proteomes" id="UP001498398">
    <property type="component" value="Unassembled WGS sequence"/>
</dbReference>
<gene>
    <name evidence="2" type="ORF">VKT23_005898</name>
</gene>
<keyword evidence="3" id="KW-1185">Reference proteome</keyword>
<evidence type="ECO:0000313" key="3">
    <source>
        <dbReference type="Proteomes" id="UP001498398"/>
    </source>
</evidence>
<evidence type="ECO:0000256" key="1">
    <source>
        <dbReference type="SAM" id="MobiDB-lite"/>
    </source>
</evidence>
<feature type="compositionally biased region" description="Low complexity" evidence="1">
    <location>
        <begin position="141"/>
        <end position="168"/>
    </location>
</feature>
<proteinExistence type="predicted"/>
<feature type="region of interest" description="Disordered" evidence="1">
    <location>
        <begin position="141"/>
        <end position="237"/>
    </location>
</feature>
<accession>A0ABR1JPK7</accession>
<name>A0ABR1JPK7_9AGAR</name>
<protein>
    <submittedName>
        <fullName evidence="2">Uncharacterized protein</fullName>
    </submittedName>
</protein>
<sequence>MPPSVHRTYKITEEINALIREPWEQSRQHNYPSLPQYKQLLKDLQPLMTEIDFVNIEFYPDWLSLIVFGAHACVSRFYSFFEKSGSKTTLPSWYNSTTQRIIDAKKSFISFLRNSLPGYEGDDSDTDDSLLVTMDLDLDLVPPKEQSSSSAKKTSTTSKGESAGKTTTQASKKSNKRKLAVAVSEEDEEPTFKAESSKAVRGPSKTKTPVVEIPIKSKNRGQQASSSGPKPVEPSEELEDAFLPAETRSSKGKGKDTGPSLKGLSYATALDLPAGKPGLLANSTLKHHEMMRQDREGEEEMAGYIYVNSTGNAFKAEELLETNYSTTQAAIAYLSCVSCACDAL</sequence>
<reference evidence="2 3" key="1">
    <citation type="submission" date="2024-01" db="EMBL/GenBank/DDBJ databases">
        <title>A draft genome for the cacao thread blight pathogen Marasmiellus scandens.</title>
        <authorList>
            <person name="Baruah I.K."/>
            <person name="Leung J."/>
            <person name="Bukari Y."/>
            <person name="Amoako-Attah I."/>
            <person name="Meinhardt L.W."/>
            <person name="Bailey B.A."/>
            <person name="Cohen S.P."/>
        </authorList>
    </citation>
    <scope>NUCLEOTIDE SEQUENCE [LARGE SCALE GENOMIC DNA]</scope>
    <source>
        <strain evidence="2 3">GH-19</strain>
    </source>
</reference>
<comment type="caution">
    <text evidence="2">The sequence shown here is derived from an EMBL/GenBank/DDBJ whole genome shotgun (WGS) entry which is preliminary data.</text>
</comment>